<dbReference type="PANTHER" id="PTHR24148">
    <property type="entry name" value="ANKYRIN REPEAT DOMAIN-CONTAINING PROTEIN 39 HOMOLOG-RELATED"/>
    <property type="match status" value="1"/>
</dbReference>
<proteinExistence type="predicted"/>
<protein>
    <submittedName>
        <fullName evidence="2">HET-domain-containing protein</fullName>
    </submittedName>
</protein>
<evidence type="ECO:0000259" key="1">
    <source>
        <dbReference type="Pfam" id="PF06985"/>
    </source>
</evidence>
<dbReference type="InterPro" id="IPR010730">
    <property type="entry name" value="HET"/>
</dbReference>
<dbReference type="PANTHER" id="PTHR24148:SF64">
    <property type="entry name" value="HETEROKARYON INCOMPATIBILITY DOMAIN-CONTAINING PROTEIN"/>
    <property type="match status" value="1"/>
</dbReference>
<feature type="domain" description="Heterokaryon incompatibility" evidence="1">
    <location>
        <begin position="50"/>
        <end position="148"/>
    </location>
</feature>
<organism evidence="2 3">
    <name type="scientific">Parathielavia hyrcaniae</name>
    <dbReference type="NCBI Taxonomy" id="113614"/>
    <lineage>
        <taxon>Eukaryota</taxon>
        <taxon>Fungi</taxon>
        <taxon>Dikarya</taxon>
        <taxon>Ascomycota</taxon>
        <taxon>Pezizomycotina</taxon>
        <taxon>Sordariomycetes</taxon>
        <taxon>Sordariomycetidae</taxon>
        <taxon>Sordariales</taxon>
        <taxon>Chaetomiaceae</taxon>
        <taxon>Parathielavia</taxon>
    </lineage>
</organism>
<dbReference type="Pfam" id="PF06985">
    <property type="entry name" value="HET"/>
    <property type="match status" value="1"/>
</dbReference>
<accession>A0AAN6T2J4</accession>
<dbReference type="EMBL" id="MU863634">
    <property type="protein sequence ID" value="KAK4101697.1"/>
    <property type="molecule type" value="Genomic_DNA"/>
</dbReference>
<evidence type="ECO:0000313" key="3">
    <source>
        <dbReference type="Proteomes" id="UP001305647"/>
    </source>
</evidence>
<feature type="non-terminal residue" evidence="2">
    <location>
        <position position="156"/>
    </location>
</feature>
<evidence type="ECO:0000313" key="2">
    <source>
        <dbReference type="EMBL" id="KAK4101697.1"/>
    </source>
</evidence>
<gene>
    <name evidence="2" type="ORF">N658DRAFT_425127</name>
</gene>
<name>A0AAN6T2J4_9PEZI</name>
<comment type="caution">
    <text evidence="2">The sequence shown here is derived from an EMBL/GenBank/DDBJ whole genome shotgun (WGS) entry which is preliminary data.</text>
</comment>
<dbReference type="InterPro" id="IPR052895">
    <property type="entry name" value="HetReg/Transcr_Mod"/>
</dbReference>
<dbReference type="Proteomes" id="UP001305647">
    <property type="component" value="Unassembled WGS sequence"/>
</dbReference>
<keyword evidence="3" id="KW-1185">Reference proteome</keyword>
<dbReference type="AlphaFoldDB" id="A0AAN6T2J4"/>
<reference evidence="2" key="1">
    <citation type="journal article" date="2023" name="Mol. Phylogenet. Evol.">
        <title>Genome-scale phylogeny and comparative genomics of the fungal order Sordariales.</title>
        <authorList>
            <person name="Hensen N."/>
            <person name="Bonometti L."/>
            <person name="Westerberg I."/>
            <person name="Brannstrom I.O."/>
            <person name="Guillou S."/>
            <person name="Cros-Aarteil S."/>
            <person name="Calhoun S."/>
            <person name="Haridas S."/>
            <person name="Kuo A."/>
            <person name="Mondo S."/>
            <person name="Pangilinan J."/>
            <person name="Riley R."/>
            <person name="LaButti K."/>
            <person name="Andreopoulos B."/>
            <person name="Lipzen A."/>
            <person name="Chen C."/>
            <person name="Yan M."/>
            <person name="Daum C."/>
            <person name="Ng V."/>
            <person name="Clum A."/>
            <person name="Steindorff A."/>
            <person name="Ohm R.A."/>
            <person name="Martin F."/>
            <person name="Silar P."/>
            <person name="Natvig D.O."/>
            <person name="Lalanne C."/>
            <person name="Gautier V."/>
            <person name="Ament-Velasquez S.L."/>
            <person name="Kruys A."/>
            <person name="Hutchinson M.I."/>
            <person name="Powell A.J."/>
            <person name="Barry K."/>
            <person name="Miller A.N."/>
            <person name="Grigoriev I.V."/>
            <person name="Debuchy R."/>
            <person name="Gladieux P."/>
            <person name="Hiltunen Thoren M."/>
            <person name="Johannesson H."/>
        </authorList>
    </citation>
    <scope>NUCLEOTIDE SEQUENCE</scope>
    <source>
        <strain evidence="2">CBS 757.83</strain>
    </source>
</reference>
<reference evidence="2" key="2">
    <citation type="submission" date="2023-05" db="EMBL/GenBank/DDBJ databases">
        <authorList>
            <consortium name="Lawrence Berkeley National Laboratory"/>
            <person name="Steindorff A."/>
            <person name="Hensen N."/>
            <person name="Bonometti L."/>
            <person name="Westerberg I."/>
            <person name="Brannstrom I.O."/>
            <person name="Guillou S."/>
            <person name="Cros-Aarteil S."/>
            <person name="Calhoun S."/>
            <person name="Haridas S."/>
            <person name="Kuo A."/>
            <person name="Mondo S."/>
            <person name="Pangilinan J."/>
            <person name="Riley R."/>
            <person name="Labutti K."/>
            <person name="Andreopoulos B."/>
            <person name="Lipzen A."/>
            <person name="Chen C."/>
            <person name="Yanf M."/>
            <person name="Daum C."/>
            <person name="Ng V."/>
            <person name="Clum A."/>
            <person name="Ohm R."/>
            <person name="Martin F."/>
            <person name="Silar P."/>
            <person name="Natvig D."/>
            <person name="Lalanne C."/>
            <person name="Gautier V."/>
            <person name="Ament-Velasquez S.L."/>
            <person name="Kruys A."/>
            <person name="Hutchinson M.I."/>
            <person name="Powell A.J."/>
            <person name="Barry K."/>
            <person name="Miller A.N."/>
            <person name="Grigoriev I.V."/>
            <person name="Debuchy R."/>
            <person name="Gladieux P."/>
            <person name="Thoren M.H."/>
            <person name="Johannesson H."/>
        </authorList>
    </citation>
    <scope>NUCLEOTIDE SEQUENCE</scope>
    <source>
        <strain evidence="2">CBS 757.83</strain>
    </source>
</reference>
<sequence>MEPVSIYSPLDSSKLLIRLLAIQEAAEDNDPLVCQITPVDLENPDNRPEFAALSYVWGSPQLGSEVMTLGGKPCTIGANLALALRFFRASKPGSWPTPGLTPPEHIWVDALCINQADEAEKAVQVGRMAQIYRSAALVISHLGPGNNLARDGMETI</sequence>